<evidence type="ECO:0000256" key="8">
    <source>
        <dbReference type="ARBA" id="ARBA00022741"/>
    </source>
</evidence>
<keyword evidence="10" id="KW-0378">Hydrolase</keyword>
<evidence type="ECO:0000313" key="21">
    <source>
        <dbReference type="Proteomes" id="UP001235939"/>
    </source>
</evidence>
<feature type="domain" description="Reverse transcriptase" evidence="18">
    <location>
        <begin position="1394"/>
        <end position="1573"/>
    </location>
</feature>
<dbReference type="InterPro" id="IPR043128">
    <property type="entry name" value="Rev_trsase/Diguanyl_cyclase"/>
</dbReference>
<dbReference type="Gene3D" id="3.30.420.10">
    <property type="entry name" value="Ribonuclease H-like superfamily/Ribonuclease H"/>
    <property type="match status" value="1"/>
</dbReference>
<evidence type="ECO:0000256" key="14">
    <source>
        <dbReference type="ARBA" id="ARBA00022918"/>
    </source>
</evidence>
<dbReference type="Gene3D" id="3.30.70.270">
    <property type="match status" value="2"/>
</dbReference>
<keyword evidence="15" id="KW-0030">Aminoacyl-tRNA synthetase</keyword>
<evidence type="ECO:0000256" key="5">
    <source>
        <dbReference type="ARBA" id="ARBA00022695"/>
    </source>
</evidence>
<organism evidence="20 21">
    <name type="scientific">Cordylochernes scorpioides</name>
    <dbReference type="NCBI Taxonomy" id="51811"/>
    <lineage>
        <taxon>Eukaryota</taxon>
        <taxon>Metazoa</taxon>
        <taxon>Ecdysozoa</taxon>
        <taxon>Arthropoda</taxon>
        <taxon>Chelicerata</taxon>
        <taxon>Arachnida</taxon>
        <taxon>Pseudoscorpiones</taxon>
        <taxon>Cheliferoidea</taxon>
        <taxon>Chernetidae</taxon>
        <taxon>Cordylochernes</taxon>
    </lineage>
</organism>
<dbReference type="InterPro" id="IPR015803">
    <property type="entry name" value="Cys-tRNA-ligase"/>
</dbReference>
<evidence type="ECO:0000256" key="12">
    <source>
        <dbReference type="ARBA" id="ARBA00022840"/>
    </source>
</evidence>
<dbReference type="Gene3D" id="1.10.340.70">
    <property type="match status" value="1"/>
</dbReference>
<gene>
    <name evidence="20" type="ORF">LAZ67_13003159</name>
</gene>
<feature type="compositionally biased region" description="Basic and acidic residues" evidence="17">
    <location>
        <begin position="2324"/>
        <end position="2356"/>
    </location>
</feature>
<dbReference type="Pfam" id="PF03564">
    <property type="entry name" value="DUF1759"/>
    <property type="match status" value="1"/>
</dbReference>
<evidence type="ECO:0000256" key="2">
    <source>
        <dbReference type="ARBA" id="ARBA00012832"/>
    </source>
</evidence>
<dbReference type="InterPro" id="IPR012337">
    <property type="entry name" value="RNaseH-like_sf"/>
</dbReference>
<dbReference type="InterPro" id="IPR056924">
    <property type="entry name" value="SH3_Tf2-1"/>
</dbReference>
<protein>
    <recommendedName>
        <fullName evidence="2">cysteine--tRNA ligase</fullName>
        <ecNumber evidence="2">6.1.1.16</ecNumber>
    </recommendedName>
    <alternativeName>
        <fullName evidence="16">Cysteinyl-tRNA synthetase</fullName>
    </alternativeName>
</protein>
<dbReference type="Gene3D" id="3.10.10.10">
    <property type="entry name" value="HIV Type 1 Reverse Transcriptase, subunit A, domain 1"/>
    <property type="match status" value="1"/>
</dbReference>
<evidence type="ECO:0000256" key="10">
    <source>
        <dbReference type="ARBA" id="ARBA00022801"/>
    </source>
</evidence>
<keyword evidence="9" id="KW-0255">Endonuclease</keyword>
<keyword evidence="8" id="KW-0547">Nucleotide-binding</keyword>
<evidence type="ECO:0000256" key="3">
    <source>
        <dbReference type="ARBA" id="ARBA00022598"/>
    </source>
</evidence>
<dbReference type="HAMAP" id="MF_00041">
    <property type="entry name" value="Cys_tRNA_synth"/>
    <property type="match status" value="1"/>
</dbReference>
<dbReference type="PANTHER" id="PTHR10890:SF3">
    <property type="entry name" value="CYSTEINE--TRNA LIGASE, CYTOPLASMIC"/>
    <property type="match status" value="1"/>
</dbReference>
<dbReference type="Proteomes" id="UP001235939">
    <property type="component" value="Chromosome 13"/>
</dbReference>
<keyword evidence="6" id="KW-0540">Nuclease</keyword>
<dbReference type="Pfam" id="PF17917">
    <property type="entry name" value="RT_RNaseH"/>
    <property type="match status" value="1"/>
</dbReference>
<dbReference type="PROSITE" id="PS50994">
    <property type="entry name" value="INTEGRASE"/>
    <property type="match status" value="1"/>
</dbReference>
<evidence type="ECO:0000256" key="13">
    <source>
        <dbReference type="ARBA" id="ARBA00022917"/>
    </source>
</evidence>
<evidence type="ECO:0000256" key="6">
    <source>
        <dbReference type="ARBA" id="ARBA00022722"/>
    </source>
</evidence>
<name>A0ABY6L929_9ARAC</name>
<dbReference type="Pfam" id="PF24626">
    <property type="entry name" value="SH3_Tf2-1"/>
    <property type="match status" value="1"/>
</dbReference>
<evidence type="ECO:0000256" key="9">
    <source>
        <dbReference type="ARBA" id="ARBA00022759"/>
    </source>
</evidence>
<accession>A0ABY6L929</accession>
<feature type="domain" description="Integrase catalytic" evidence="19">
    <location>
        <begin position="1900"/>
        <end position="2060"/>
    </location>
</feature>
<dbReference type="PROSITE" id="PS50878">
    <property type="entry name" value="RT_POL"/>
    <property type="match status" value="1"/>
</dbReference>
<dbReference type="InterPro" id="IPR032678">
    <property type="entry name" value="tRNA-synt_1_cat_dom"/>
</dbReference>
<evidence type="ECO:0000256" key="4">
    <source>
        <dbReference type="ARBA" id="ARBA00022679"/>
    </source>
</evidence>
<proteinExistence type="inferred from homology"/>
<dbReference type="Pfam" id="PF00665">
    <property type="entry name" value="rve"/>
    <property type="match status" value="1"/>
</dbReference>
<dbReference type="InterPro" id="IPR024909">
    <property type="entry name" value="Cys-tRNA/MSH_ligase"/>
</dbReference>
<keyword evidence="4" id="KW-0808">Transferase</keyword>
<sequence>EMSSGKPVQNGDAGKLMVYNSLTRQKEEFVPQEGNKVLWYSCGPTVYDASHMGHARSYISFDILRRILKDYFNYDVHYVMNITDIDDKSVIDLDLKDESSDDSNSLCTHSLLFPLLLHILDSIFLTNLLLPPFPISSFSNNCEVSGLWNSMELALVDESIIKRARQEHLYQEYCQQERVLSQTMEDVSSALQHLESKPAPTDPDKLELVRRTVEKVRLCLANIEGSLERGAVSITCQDSLLEESREVLSDWLDHQRGASVTDNSIFASLPRHWEQEFNKDMEALNVLPADCVTRVSEYIPQIVAYIQRILDNGMAYESPGGSVYFDTLKFHQSPGHSYAKLVPEARGDTSALEEGEGELTEGKEKRNPMDFALWKASKPGEPSWDSPWGKGRPGWHIECSAMASDVLGSCLDIHTGGIDLKFPHHDNELAQSEAYFNNDCWVRYFLHSGHLKIQGCKMSKSLKNFVTIQEALQTYSADQLRLMFLLHSWKDTLDYSPNTMDMAIKFQKLMSVSPLCSRHPCLHPYTHVCESVHCVLDTHVCESVHCVLDTHVYTHVCESVHCVLDTHVYTHVCESVHHVLDTHVCESVHHVLDTHVYTHVCESVHHVLDTHVYTHVCESVHHVLDTHVCESVHHVLDTHVCESVHHVLDTHVCESVHHVLDTHVCESVHHVLDIHVCESVHHVLDTHVYTHVCESVHHVLDTHVCESVHHVLDTHVCESVHHVLDTHVYTHVCESVHHVLDTHVCESVHHVLDTHTPMSVSQSIMLYSRFTPPQSCKIAKLEYSLTVDHLVRTQGPQESPELHQSLADCLATTRQQVHQSLCDNMDTRSCLEHLKRLISAANIHLRDQEAARKPPCLQLLMEIQQYISYILQVLGVGTGAASKEPITEEQAENIIKPILETMAEFIKLTRSLGRAAMSEFCDPYLETFPGDLLIVPVSMMGISSEMPTLMFQAICGVFHRLPIDMTPEALAIITASTRDICAVDSMEVAEAVEKEGLHFKEQVLPKVGVAMDLAEGDVRLKLSNPLKDVTNMTQLEDDELNDEVENCIDKCIRLKCELDLRHNGQETSEKKVNLHVKMPKLELPTFDGRLESWLSFKDLFFSAVGSNSQIPNIEKLQYLKGQLRGEALRLVNAFPITADNYVEVWQTLLTRYDNPKDLIFTQIDNALRLPKLADDNHKSMFKLLDSCNEIVRTVKVLGYQIDSLSDVFLVKIIQDKLDKTTRKQWELQNNPRVVPSSKDLMEFLEIHAKSLQNLPNKDANVEESSIKRETAPRMEVQQKQWGHPGRSPMDYSSKRRPCRICLNRGHAGRFHPENRNFNSVEFDEKLSPYEKSDLIKLIKENKEAFAAHKMDIGHIKADPIRIKLTSQTPISLKPFRPSFSDNIEIKRQIEELLKYNVIRPSYSSYASPAMLVNKRNEGKIRLVIDYRKLNDIIKRDSEPIPRIDSILDKLSEANIFTTLDLLSGYHHLDIHPDDKEYTAFTTTHGLYEFNKLSFGLKNSPSQFQRVLRQILNKYDVDFCMNYFDDFIIFSNNFQEHLTHLKVILDICIKENIKLKLSKCKFATYQISFLGYEISNHQFSPSTNNIETIRKLNSPRNKKDLQRVLGSINIYSKFIPNYAKLRLPLNNLLKKDVKWKWDEECETAFSKLKNMITSKPILAIYNPKYPIHLYTDASQEQIGSILKQEQPDGLLKPIAYRSRRMTSYESNYCVTEQECLAIIDSVDFFLPYLDGVHFTIHTDHACLKYLKNIKNPKGRLFRWSLKLSMFDFEIKHIRGTENKEADFLSRYPIAHFVSDPELKQAQFDDNINDRKYTKFNGLLTIKKKGLIKSVVPPSLREKVLIRAHQDYGHIGVSKMLNLISPIYYWPYLIQDISNYVKHCEVCQLNKISHQKKFGLLESLPPAKDPFDLVSIDTVGGLNYYNSTKKFLHIIVDHATRYIWAFPSKSQTTDSYINCLNKIFQIQKPKQFLSDRAPSFTSPRFRKYLINNNIKQLLTSSSRPQCNGLNERLNQTIITRLRCKFNNLKGKSIPWTKLLDSVLNEYNNTPHSITGYTPTYLLYGKLPYDPPVKESEFYPPIETARTNAYNNTLKFHQINKIRYDQHYQPSTFKVGDKVWLQTFYHPDNRKLMPPMSGPFTILKQISPVNYEIDKPQSNLGKTTMVIHSSKLRPYYPKEGFELKLTKSKIPTLEKKPSQQVAPKAEDLMMPYLQILVVYRENMRKLALRTRSGEFSPAVCSSGEMTQLCVESAKRSRGELLKLCDYLRDELLPQVGVRLEDKEGQGPAIKVVGKEALLREKQERLKTVTRFVVQREEEEQQLKMQKLEEQKKLNEAREAQRKIPPEELFRQDPRYSMFDDKGMPTHTAEGQELSKGQVKKLAKLYQQQQAKYQAYLDSIKN</sequence>
<dbReference type="EC" id="6.1.1.16" evidence="2"/>
<dbReference type="Pfam" id="PF17921">
    <property type="entry name" value="Integrase_H2C2"/>
    <property type="match status" value="1"/>
</dbReference>
<dbReference type="EMBL" id="CP092875">
    <property type="protein sequence ID" value="UYV76250.1"/>
    <property type="molecule type" value="Genomic_DNA"/>
</dbReference>
<dbReference type="PANTHER" id="PTHR10890">
    <property type="entry name" value="CYSTEINYL-TRNA SYNTHETASE"/>
    <property type="match status" value="1"/>
</dbReference>
<dbReference type="SUPFAM" id="SSF52374">
    <property type="entry name" value="Nucleotidylyl transferase"/>
    <property type="match status" value="1"/>
</dbReference>
<comment type="cofactor">
    <cofactor evidence="1">
        <name>Zn(2+)</name>
        <dbReference type="ChEBI" id="CHEBI:29105"/>
    </cofactor>
</comment>
<keyword evidence="7" id="KW-0479">Metal-binding</keyword>
<keyword evidence="14" id="KW-0695">RNA-directed DNA polymerase</keyword>
<evidence type="ECO:0000256" key="16">
    <source>
        <dbReference type="ARBA" id="ARBA00031499"/>
    </source>
</evidence>
<evidence type="ECO:0000256" key="7">
    <source>
        <dbReference type="ARBA" id="ARBA00022723"/>
    </source>
</evidence>
<evidence type="ECO:0000313" key="20">
    <source>
        <dbReference type="EMBL" id="UYV76250.1"/>
    </source>
</evidence>
<evidence type="ECO:0000259" key="18">
    <source>
        <dbReference type="PROSITE" id="PS50878"/>
    </source>
</evidence>
<evidence type="ECO:0000256" key="11">
    <source>
        <dbReference type="ARBA" id="ARBA00022833"/>
    </source>
</evidence>
<feature type="non-terminal residue" evidence="20">
    <location>
        <position position="2394"/>
    </location>
</feature>
<keyword evidence="5" id="KW-0548">Nucleotidyltransferase</keyword>
<dbReference type="SUPFAM" id="SSF53098">
    <property type="entry name" value="Ribonuclease H-like"/>
    <property type="match status" value="1"/>
</dbReference>
<dbReference type="Gene3D" id="3.40.50.620">
    <property type="entry name" value="HUPs"/>
    <property type="match status" value="1"/>
</dbReference>
<keyword evidence="12" id="KW-0067">ATP-binding</keyword>
<feature type="region of interest" description="Disordered" evidence="17">
    <location>
        <begin position="2324"/>
        <end position="2367"/>
    </location>
</feature>
<evidence type="ECO:0000259" key="19">
    <source>
        <dbReference type="PROSITE" id="PS50994"/>
    </source>
</evidence>
<dbReference type="SUPFAM" id="SSF56672">
    <property type="entry name" value="DNA/RNA polymerases"/>
    <property type="match status" value="1"/>
</dbReference>
<keyword evidence="13" id="KW-0648">Protein biosynthesis</keyword>
<dbReference type="CDD" id="cd01647">
    <property type="entry name" value="RT_LTR"/>
    <property type="match status" value="1"/>
</dbReference>
<dbReference type="InterPro" id="IPR041373">
    <property type="entry name" value="RT_RNaseH"/>
</dbReference>
<dbReference type="CDD" id="cd09274">
    <property type="entry name" value="RNase_HI_RT_Ty3"/>
    <property type="match status" value="1"/>
</dbReference>
<evidence type="ECO:0000256" key="15">
    <source>
        <dbReference type="ARBA" id="ARBA00023146"/>
    </source>
</evidence>
<dbReference type="NCBIfam" id="TIGR00435">
    <property type="entry name" value="cysS"/>
    <property type="match status" value="1"/>
</dbReference>
<keyword evidence="21" id="KW-1185">Reference proteome</keyword>
<dbReference type="InterPro" id="IPR043502">
    <property type="entry name" value="DNA/RNA_pol_sf"/>
</dbReference>
<dbReference type="Pfam" id="PF00078">
    <property type="entry name" value="RVT_1"/>
    <property type="match status" value="1"/>
</dbReference>
<dbReference type="InterPro" id="IPR005312">
    <property type="entry name" value="DUF1759"/>
</dbReference>
<dbReference type="Pfam" id="PF01406">
    <property type="entry name" value="tRNA-synt_1e"/>
    <property type="match status" value="1"/>
</dbReference>
<evidence type="ECO:0000256" key="17">
    <source>
        <dbReference type="SAM" id="MobiDB-lite"/>
    </source>
</evidence>
<evidence type="ECO:0000256" key="1">
    <source>
        <dbReference type="ARBA" id="ARBA00001947"/>
    </source>
</evidence>
<dbReference type="InterPro" id="IPR041588">
    <property type="entry name" value="Integrase_H2C2"/>
</dbReference>
<dbReference type="InterPro" id="IPR036397">
    <property type="entry name" value="RNaseH_sf"/>
</dbReference>
<keyword evidence="11" id="KW-0862">Zinc</keyword>
<feature type="region of interest" description="Disordered" evidence="17">
    <location>
        <begin position="1272"/>
        <end position="1293"/>
    </location>
</feature>
<dbReference type="InterPro" id="IPR001584">
    <property type="entry name" value="Integrase_cat-core"/>
</dbReference>
<keyword evidence="3" id="KW-0436">Ligase</keyword>
<dbReference type="CDD" id="cd00672">
    <property type="entry name" value="CysRS_core"/>
    <property type="match status" value="1"/>
</dbReference>
<dbReference type="InterPro" id="IPR000477">
    <property type="entry name" value="RT_dom"/>
</dbReference>
<reference evidence="20 21" key="1">
    <citation type="submission" date="2022-01" db="EMBL/GenBank/DDBJ databases">
        <title>A chromosomal length assembly of Cordylochernes scorpioides.</title>
        <authorList>
            <person name="Zeh D."/>
            <person name="Zeh J."/>
        </authorList>
    </citation>
    <scope>NUCLEOTIDE SEQUENCE [LARGE SCALE GENOMIC DNA]</scope>
    <source>
        <strain evidence="20">IN4F17</strain>
        <tissue evidence="20">Whole Body</tissue>
    </source>
</reference>
<dbReference type="InterPro" id="IPR014729">
    <property type="entry name" value="Rossmann-like_a/b/a_fold"/>
</dbReference>